<evidence type="ECO:0000313" key="3">
    <source>
        <dbReference type="EMBL" id="SDW75266.1"/>
    </source>
</evidence>
<name>A0A1H2W470_ACIFE</name>
<evidence type="ECO:0000256" key="1">
    <source>
        <dbReference type="SAM" id="MobiDB-lite"/>
    </source>
</evidence>
<feature type="compositionally biased region" description="Acidic residues" evidence="1">
    <location>
        <begin position="27"/>
        <end position="36"/>
    </location>
</feature>
<sequence>MTEEMDKRDAMDQEEDAVEAETRPMDEEVEEEDTLGPEDIARESERIIRWGAARASVIVMTPFLGSLALMANEVYMITRLCDLRGVELETGAIAGLVGSLGASFVGQTVFTVIPFPPLQVPMAVGITYAVGKAANAWLDAGRPDDLSQFKGLYEQARKEGMEKFREFTRDKNRNIPLGDERRKVAEKAKPLFDKLKTRADEAADRLGEVAENMGTYVEDFNVLVAPFKDAVSRWVNAQTWEQLRRGELAVPYTDLAKGLGEAMKDSEFQFRECRYKGDHQLEITVEHEKYGTLTADVEIEALALNNTASYARFRIHDFAIADNKLGELLVRLLGTRIIMSLVNAIFNMTVVNRDDLICTFSDKSLTVDFTDVIKKSKLAQMTIKGFNLFDLVRLTGLVPEADGLHIYSQWGLKKK</sequence>
<organism evidence="3 4">
    <name type="scientific">Acidaminococcus fermentans</name>
    <dbReference type="NCBI Taxonomy" id="905"/>
    <lineage>
        <taxon>Bacteria</taxon>
        <taxon>Bacillati</taxon>
        <taxon>Bacillota</taxon>
        <taxon>Negativicutes</taxon>
        <taxon>Acidaminococcales</taxon>
        <taxon>Acidaminococcaceae</taxon>
        <taxon>Acidaminococcus</taxon>
    </lineage>
</organism>
<keyword evidence="2" id="KW-1133">Transmembrane helix</keyword>
<keyword evidence="2" id="KW-0472">Membrane</keyword>
<evidence type="ECO:0000256" key="2">
    <source>
        <dbReference type="SAM" id="Phobius"/>
    </source>
</evidence>
<gene>
    <name evidence="3" type="ORF">SAMN05216495_10585</name>
</gene>
<dbReference type="EMBL" id="FNOP01000005">
    <property type="protein sequence ID" value="SDW75266.1"/>
    <property type="molecule type" value="Genomic_DNA"/>
</dbReference>
<dbReference type="RefSeq" id="WP_074705410.1">
    <property type="nucleotide sequence ID" value="NZ_CAMEFB010000005.1"/>
</dbReference>
<dbReference type="Proteomes" id="UP000182379">
    <property type="component" value="Unassembled WGS sequence"/>
</dbReference>
<dbReference type="AlphaFoldDB" id="A0A1H2W470"/>
<evidence type="ECO:0000313" key="4">
    <source>
        <dbReference type="Proteomes" id="UP000182379"/>
    </source>
</evidence>
<feature type="region of interest" description="Disordered" evidence="1">
    <location>
        <begin position="1"/>
        <end position="40"/>
    </location>
</feature>
<keyword evidence="2" id="KW-0812">Transmembrane</keyword>
<reference evidence="3 4" key="1">
    <citation type="submission" date="2016-10" db="EMBL/GenBank/DDBJ databases">
        <authorList>
            <person name="Varghese N."/>
            <person name="Submissions S."/>
        </authorList>
    </citation>
    <scope>NUCLEOTIDE SEQUENCE [LARGE SCALE GENOMIC DNA]</scope>
    <source>
        <strain evidence="3 4">WCC6</strain>
    </source>
</reference>
<comment type="caution">
    <text evidence="3">The sequence shown here is derived from an EMBL/GenBank/DDBJ whole genome shotgun (WGS) entry which is preliminary data.</text>
</comment>
<feature type="compositionally biased region" description="Basic and acidic residues" evidence="1">
    <location>
        <begin position="1"/>
        <end position="11"/>
    </location>
</feature>
<protein>
    <submittedName>
        <fullName evidence="3">Uncharacterized conserved protein, DUF697 family</fullName>
    </submittedName>
</protein>
<proteinExistence type="predicted"/>
<accession>A0A1H2W470</accession>
<feature type="transmembrane region" description="Helical" evidence="2">
    <location>
        <begin position="52"/>
        <end position="71"/>
    </location>
</feature>